<organism evidence="1 2">
    <name type="scientific">Diploptera punctata</name>
    <name type="common">Pacific beetle cockroach</name>
    <dbReference type="NCBI Taxonomy" id="6984"/>
    <lineage>
        <taxon>Eukaryota</taxon>
        <taxon>Metazoa</taxon>
        <taxon>Ecdysozoa</taxon>
        <taxon>Arthropoda</taxon>
        <taxon>Hexapoda</taxon>
        <taxon>Insecta</taxon>
        <taxon>Pterygota</taxon>
        <taxon>Neoptera</taxon>
        <taxon>Polyneoptera</taxon>
        <taxon>Dictyoptera</taxon>
        <taxon>Blattodea</taxon>
        <taxon>Blaberoidea</taxon>
        <taxon>Blaberidae</taxon>
        <taxon>Diplopterinae</taxon>
        <taxon>Diploptera</taxon>
    </lineage>
</organism>
<sequence length="112" mass="12628">SSIQDFTSLKYIHLNASHHHFKVVGLIGNNLLLTQVKSARLEGKCVSASVAKLFHYEPQETPVIHGCRIIHLVNDYNRFTHDLRCTRSGSLTWSPAFPTHFCHQSSFSGPNK</sequence>
<proteinExistence type="predicted"/>
<dbReference type="Proteomes" id="UP001233999">
    <property type="component" value="Unassembled WGS sequence"/>
</dbReference>
<dbReference type="EMBL" id="JASPKZ010007614">
    <property type="protein sequence ID" value="KAJ9583343.1"/>
    <property type="molecule type" value="Genomic_DNA"/>
</dbReference>
<gene>
    <name evidence="1" type="ORF">L9F63_022305</name>
</gene>
<dbReference type="AlphaFoldDB" id="A0AAD7ZP62"/>
<evidence type="ECO:0000313" key="2">
    <source>
        <dbReference type="Proteomes" id="UP001233999"/>
    </source>
</evidence>
<accession>A0AAD7ZP62</accession>
<name>A0AAD7ZP62_DIPPU</name>
<evidence type="ECO:0000313" key="1">
    <source>
        <dbReference type="EMBL" id="KAJ9583343.1"/>
    </source>
</evidence>
<feature type="non-terminal residue" evidence="1">
    <location>
        <position position="112"/>
    </location>
</feature>
<reference evidence="1" key="1">
    <citation type="journal article" date="2023" name="IScience">
        <title>Live-bearing cockroach genome reveals convergent evolutionary mechanisms linked to viviparity in insects and beyond.</title>
        <authorList>
            <person name="Fouks B."/>
            <person name="Harrison M.C."/>
            <person name="Mikhailova A.A."/>
            <person name="Marchal E."/>
            <person name="English S."/>
            <person name="Carruthers M."/>
            <person name="Jennings E.C."/>
            <person name="Chiamaka E.L."/>
            <person name="Frigard R.A."/>
            <person name="Pippel M."/>
            <person name="Attardo G.M."/>
            <person name="Benoit J.B."/>
            <person name="Bornberg-Bauer E."/>
            <person name="Tobe S.S."/>
        </authorList>
    </citation>
    <scope>NUCLEOTIDE SEQUENCE</scope>
    <source>
        <strain evidence="1">Stay&amp;Tobe</strain>
    </source>
</reference>
<reference evidence="1" key="2">
    <citation type="submission" date="2023-05" db="EMBL/GenBank/DDBJ databases">
        <authorList>
            <person name="Fouks B."/>
        </authorList>
    </citation>
    <scope>NUCLEOTIDE SEQUENCE</scope>
    <source>
        <strain evidence="1">Stay&amp;Tobe</strain>
        <tissue evidence="1">Testes</tissue>
    </source>
</reference>
<keyword evidence="2" id="KW-1185">Reference proteome</keyword>
<comment type="caution">
    <text evidence="1">The sequence shown here is derived from an EMBL/GenBank/DDBJ whole genome shotgun (WGS) entry which is preliminary data.</text>
</comment>
<protein>
    <submittedName>
        <fullName evidence="1">Uncharacterized protein</fullName>
    </submittedName>
</protein>
<feature type="non-terminal residue" evidence="1">
    <location>
        <position position="1"/>
    </location>
</feature>